<dbReference type="Pfam" id="PF00172">
    <property type="entry name" value="Zn_clus"/>
    <property type="match status" value="1"/>
</dbReference>
<dbReference type="InterPro" id="IPR036864">
    <property type="entry name" value="Zn2-C6_fun-type_DNA-bd_sf"/>
</dbReference>
<reference evidence="7" key="1">
    <citation type="journal article" date="2017" name="Nat. Microbiol.">
        <title>Global analysis of biosynthetic gene clusters reveals vast potential of secondary metabolite production in Penicillium species.</title>
        <authorList>
            <person name="Nielsen J.C."/>
            <person name="Grijseels S."/>
            <person name="Prigent S."/>
            <person name="Ji B."/>
            <person name="Dainat J."/>
            <person name="Nielsen K.F."/>
            <person name="Frisvad J.C."/>
            <person name="Workman M."/>
            <person name="Nielsen J."/>
        </authorList>
    </citation>
    <scope>NUCLEOTIDE SEQUENCE [LARGE SCALE GENOMIC DNA]</scope>
    <source>
        <strain evidence="7">IBT 24891</strain>
    </source>
</reference>
<organism evidence="6 7">
    <name type="scientific">Penicillium steckii</name>
    <dbReference type="NCBI Taxonomy" id="303698"/>
    <lineage>
        <taxon>Eukaryota</taxon>
        <taxon>Fungi</taxon>
        <taxon>Dikarya</taxon>
        <taxon>Ascomycota</taxon>
        <taxon>Pezizomycotina</taxon>
        <taxon>Eurotiomycetes</taxon>
        <taxon>Eurotiomycetidae</taxon>
        <taxon>Eurotiales</taxon>
        <taxon>Aspergillaceae</taxon>
        <taxon>Penicillium</taxon>
    </lineage>
</organism>
<evidence type="ECO:0000256" key="2">
    <source>
        <dbReference type="ARBA" id="ARBA00023125"/>
    </source>
</evidence>
<dbReference type="GO" id="GO:0003677">
    <property type="term" value="F:DNA binding"/>
    <property type="evidence" value="ECO:0007669"/>
    <property type="project" value="UniProtKB-KW"/>
</dbReference>
<dbReference type="InterPro" id="IPR001138">
    <property type="entry name" value="Zn2Cys6_DnaBD"/>
</dbReference>
<gene>
    <name evidence="6" type="ORF">PENSTE_c006G03016</name>
</gene>
<dbReference type="Gene3D" id="4.10.240.10">
    <property type="entry name" value="Zn(2)-C6 fungal-type DNA-binding domain"/>
    <property type="match status" value="1"/>
</dbReference>
<evidence type="ECO:0000256" key="1">
    <source>
        <dbReference type="ARBA" id="ARBA00023015"/>
    </source>
</evidence>
<dbReference type="PANTHER" id="PTHR47657">
    <property type="entry name" value="STEROL REGULATORY ELEMENT-BINDING PROTEIN ECM22"/>
    <property type="match status" value="1"/>
</dbReference>
<sequence>MTPNTAHETNRKVPRRSRFGCRNCKLRKLKCDERRPNCRKCCSFGISCNFMLNVPDLQPIVMDTNTPMTRKETSPQPAISSSIWTYDRFTCYELNTRCQDFLSRYLERSLVTPYDPNMVHVNRRLLRLAFSYPCLMHASLAVAYTYDRYLNNPQDKHRSLSECYHWSQGTKIFNKQLREPIEAKDRDPIWGTAAALAILSFSSPDAKTSEESWPLCASKEADLAWLRMSKGKNSLWIIVNPIREDSIFNIMTEAFAKMFSPLPEMGIDGIPTYLVTLCHLVNSSTAGNNPYFCATHALSRLLDIPDTEVSTGNTQIFTMSIHTAFEELLHKKDPVALLLLYLWYRKAGRCIWWIGLRARVEGPSICSYLQLYHKDNSEIQAVLAGDDSVGFETR</sequence>
<feature type="domain" description="Zn(2)-C6 fungal-type" evidence="5">
    <location>
        <begin position="20"/>
        <end position="50"/>
    </location>
</feature>
<dbReference type="GO" id="GO:0008270">
    <property type="term" value="F:zinc ion binding"/>
    <property type="evidence" value="ECO:0007669"/>
    <property type="project" value="InterPro"/>
</dbReference>
<dbReference type="GO" id="GO:0000981">
    <property type="term" value="F:DNA-binding transcription factor activity, RNA polymerase II-specific"/>
    <property type="evidence" value="ECO:0007669"/>
    <property type="project" value="InterPro"/>
</dbReference>
<protein>
    <recommendedName>
        <fullName evidence="5">Zn(2)-C6 fungal-type domain-containing protein</fullName>
    </recommendedName>
</protein>
<keyword evidence="1" id="KW-0805">Transcription regulation</keyword>
<keyword evidence="7" id="KW-1185">Reference proteome</keyword>
<dbReference type="AlphaFoldDB" id="A0A1V6TFZ1"/>
<evidence type="ECO:0000256" key="4">
    <source>
        <dbReference type="ARBA" id="ARBA00023242"/>
    </source>
</evidence>
<keyword evidence="4" id="KW-0539">Nucleus</keyword>
<dbReference type="OrthoDB" id="3031538at2759"/>
<dbReference type="EMBL" id="MLKD01000006">
    <property type="protein sequence ID" value="OQE25267.1"/>
    <property type="molecule type" value="Genomic_DNA"/>
</dbReference>
<dbReference type="Proteomes" id="UP000191285">
    <property type="component" value="Unassembled WGS sequence"/>
</dbReference>
<dbReference type="InterPro" id="IPR052400">
    <property type="entry name" value="Zn2-C6_fungal_TF"/>
</dbReference>
<dbReference type="SUPFAM" id="SSF57701">
    <property type="entry name" value="Zn2/Cys6 DNA-binding domain"/>
    <property type="match status" value="1"/>
</dbReference>
<proteinExistence type="predicted"/>
<name>A0A1V6TFZ1_9EURO</name>
<keyword evidence="3" id="KW-0804">Transcription</keyword>
<dbReference type="CDD" id="cd00067">
    <property type="entry name" value="GAL4"/>
    <property type="match status" value="1"/>
</dbReference>
<keyword evidence="2" id="KW-0238">DNA-binding</keyword>
<evidence type="ECO:0000256" key="3">
    <source>
        <dbReference type="ARBA" id="ARBA00023163"/>
    </source>
</evidence>
<dbReference type="PROSITE" id="PS50048">
    <property type="entry name" value="ZN2_CY6_FUNGAL_2"/>
    <property type="match status" value="1"/>
</dbReference>
<comment type="caution">
    <text evidence="6">The sequence shown here is derived from an EMBL/GenBank/DDBJ whole genome shotgun (WGS) entry which is preliminary data.</text>
</comment>
<accession>A0A1V6TFZ1</accession>
<dbReference type="PROSITE" id="PS00463">
    <property type="entry name" value="ZN2_CY6_FUNGAL_1"/>
    <property type="match status" value="1"/>
</dbReference>
<evidence type="ECO:0000313" key="6">
    <source>
        <dbReference type="EMBL" id="OQE25267.1"/>
    </source>
</evidence>
<evidence type="ECO:0000259" key="5">
    <source>
        <dbReference type="PROSITE" id="PS50048"/>
    </source>
</evidence>
<evidence type="ECO:0000313" key="7">
    <source>
        <dbReference type="Proteomes" id="UP000191285"/>
    </source>
</evidence>
<dbReference type="SMART" id="SM00066">
    <property type="entry name" value="GAL4"/>
    <property type="match status" value="1"/>
</dbReference>
<dbReference type="PANTHER" id="PTHR47657:SF11">
    <property type="entry name" value="FINGER DOMAIN PROTEIN, PUTATIVE (AFU_ORTHOLOGUE AFUA_1G01650)-RELATED"/>
    <property type="match status" value="1"/>
</dbReference>